<dbReference type="InterPro" id="IPR050430">
    <property type="entry name" value="Peptidase_S1"/>
</dbReference>
<keyword evidence="7" id="KW-1185">Reference proteome</keyword>
<accession>A0A7W7C9R7</accession>
<evidence type="ECO:0000256" key="4">
    <source>
        <dbReference type="SAM" id="SignalP"/>
    </source>
</evidence>
<dbReference type="SUPFAM" id="SSF50494">
    <property type="entry name" value="Trypsin-like serine proteases"/>
    <property type="match status" value="1"/>
</dbReference>
<comment type="similarity">
    <text evidence="1">Belongs to the peptidase S1 family.</text>
</comment>
<dbReference type="InterPro" id="IPR013783">
    <property type="entry name" value="Ig-like_fold"/>
</dbReference>
<dbReference type="Gene3D" id="2.40.10.10">
    <property type="entry name" value="Trypsin-like serine proteases"/>
    <property type="match status" value="1"/>
</dbReference>
<dbReference type="EMBL" id="JACHMH010000001">
    <property type="protein sequence ID" value="MBB4677143.1"/>
    <property type="molecule type" value="Genomic_DNA"/>
</dbReference>
<dbReference type="SUPFAM" id="SSF69318">
    <property type="entry name" value="Integrin alpha N-terminal domain"/>
    <property type="match status" value="1"/>
</dbReference>
<dbReference type="GO" id="GO:0005975">
    <property type="term" value="P:carbohydrate metabolic process"/>
    <property type="evidence" value="ECO:0007669"/>
    <property type="project" value="UniProtKB-ARBA"/>
</dbReference>
<evidence type="ECO:0000256" key="1">
    <source>
        <dbReference type="ARBA" id="ARBA00007664"/>
    </source>
</evidence>
<keyword evidence="2 4" id="KW-0732">Signal</keyword>
<keyword evidence="3" id="KW-1015">Disulfide bond</keyword>
<dbReference type="InterPro" id="IPR036116">
    <property type="entry name" value="FN3_sf"/>
</dbReference>
<organism evidence="6 7">
    <name type="scientific">Crossiella cryophila</name>
    <dbReference type="NCBI Taxonomy" id="43355"/>
    <lineage>
        <taxon>Bacteria</taxon>
        <taxon>Bacillati</taxon>
        <taxon>Actinomycetota</taxon>
        <taxon>Actinomycetes</taxon>
        <taxon>Pseudonocardiales</taxon>
        <taxon>Pseudonocardiaceae</taxon>
        <taxon>Crossiella</taxon>
    </lineage>
</organism>
<dbReference type="PRINTS" id="PR00722">
    <property type="entry name" value="CHYMOTRYPSIN"/>
</dbReference>
<reference evidence="6 7" key="1">
    <citation type="submission" date="2020-08" db="EMBL/GenBank/DDBJ databases">
        <title>Sequencing the genomes of 1000 actinobacteria strains.</title>
        <authorList>
            <person name="Klenk H.-P."/>
        </authorList>
    </citation>
    <scope>NUCLEOTIDE SEQUENCE [LARGE SCALE GENOMIC DNA]</scope>
    <source>
        <strain evidence="6 7">DSM 44230</strain>
    </source>
</reference>
<dbReference type="InterPro" id="IPR013517">
    <property type="entry name" value="FG-GAP"/>
</dbReference>
<dbReference type="GO" id="GO:0006508">
    <property type="term" value="P:proteolysis"/>
    <property type="evidence" value="ECO:0007669"/>
    <property type="project" value="InterPro"/>
</dbReference>
<evidence type="ECO:0000256" key="3">
    <source>
        <dbReference type="ARBA" id="ARBA00023157"/>
    </source>
</evidence>
<dbReference type="SUPFAM" id="SSF49265">
    <property type="entry name" value="Fibronectin type III"/>
    <property type="match status" value="1"/>
</dbReference>
<evidence type="ECO:0000313" key="6">
    <source>
        <dbReference type="EMBL" id="MBB4677143.1"/>
    </source>
</evidence>
<name>A0A7W7C9R7_9PSEU</name>
<dbReference type="PROSITE" id="PS50240">
    <property type="entry name" value="TRYPSIN_DOM"/>
    <property type="match status" value="1"/>
</dbReference>
<dbReference type="SMART" id="SM00020">
    <property type="entry name" value="Tryp_SPc"/>
    <property type="match status" value="1"/>
</dbReference>
<dbReference type="GO" id="GO:0004252">
    <property type="term" value="F:serine-type endopeptidase activity"/>
    <property type="evidence" value="ECO:0007669"/>
    <property type="project" value="InterPro"/>
</dbReference>
<dbReference type="InterPro" id="IPR009003">
    <property type="entry name" value="Peptidase_S1_PA"/>
</dbReference>
<dbReference type="Gene3D" id="2.40.128.340">
    <property type="match status" value="3"/>
</dbReference>
<evidence type="ECO:0000259" key="5">
    <source>
        <dbReference type="PROSITE" id="PS50240"/>
    </source>
</evidence>
<feature type="signal peptide" evidence="4">
    <location>
        <begin position="1"/>
        <end position="29"/>
    </location>
</feature>
<gene>
    <name evidence="6" type="ORF">HNR67_003261</name>
</gene>
<dbReference type="Proteomes" id="UP000533598">
    <property type="component" value="Unassembled WGS sequence"/>
</dbReference>
<dbReference type="InterPro" id="IPR001254">
    <property type="entry name" value="Trypsin_dom"/>
</dbReference>
<dbReference type="PANTHER" id="PTHR24276:SF98">
    <property type="entry name" value="FI18310P1-RELATED"/>
    <property type="match status" value="1"/>
</dbReference>
<dbReference type="Pfam" id="PF00089">
    <property type="entry name" value="Trypsin"/>
    <property type="match status" value="1"/>
</dbReference>
<protein>
    <submittedName>
        <fullName evidence="6">V8-like Glu-specific endopeptidase</fullName>
    </submittedName>
</protein>
<dbReference type="InterPro" id="IPR028994">
    <property type="entry name" value="Integrin_alpha_N"/>
</dbReference>
<sequence>MTRHRAGKAVSLLAFIAAAGLLTSLPANAIAGGSPAADGTYGFVAKIDVGAGVRSCSGVLVDPNWVLTVKSCFPENAQGGKPAQPTKVTVGRTSLSGTAGKVVDAVNLIPRADRNLALVRLATPVEGVTPATVARTAPAAGESVRLAGYGRTATEWTPDRLQTGAAKVESAAASTLSVLGEGSVSVCRGDSGGPAFREVGGRFEVLGLHAASWQGGCVGETETRRTVTESRLDNLDGWLESQLIGLTATPLAQHGNKLSWLNPPSLQATGYRVYGARTADVPLVPANLLGTVGNGQFAHTALPAKQVWHYRVVPVTATGDGPASAIASATVKTHTISDFNGDGRDDISAVYNYDPQDLGTFTFDGSAQGPTAPVSKAQTGPNNWEMSSAKYLNGDFNGDGFADWGAFYNYGGANIKFFVRWGSPTGLKDAGELWDSAGHWDWNRAQFVAGDFNGDGRTDITAAYGYPNGQTKFWLFRGNPTGIDAPVVTWDSGENNWERTSSTFIAGDFNGDGRDDMAGLYDYGNYDVALFVADGTVEGHTKPAQQWRTGQGQWDPARSRLVAGDFDGDGRTDVAGLYGYADNRIALFVAKGTAGGVQHFAKRWESNPGDWYLGSSTFVAGDFNGDGRSDIGGFYNYGNGHLKLFNFRGQPDGSTDKGTEAWDSAGGWAWERALFIQ</sequence>
<dbReference type="InterPro" id="IPR043504">
    <property type="entry name" value="Peptidase_S1_PA_chymotrypsin"/>
</dbReference>
<evidence type="ECO:0000256" key="2">
    <source>
        <dbReference type="ARBA" id="ARBA00022729"/>
    </source>
</evidence>
<comment type="caution">
    <text evidence="6">The sequence shown here is derived from an EMBL/GenBank/DDBJ whole genome shotgun (WGS) entry which is preliminary data.</text>
</comment>
<dbReference type="InterPro" id="IPR001314">
    <property type="entry name" value="Peptidase_S1A"/>
</dbReference>
<evidence type="ECO:0000313" key="7">
    <source>
        <dbReference type="Proteomes" id="UP000533598"/>
    </source>
</evidence>
<dbReference type="AlphaFoldDB" id="A0A7W7C9R7"/>
<feature type="domain" description="Peptidase S1" evidence="5">
    <location>
        <begin position="30"/>
        <end position="244"/>
    </location>
</feature>
<feature type="chain" id="PRO_5031323429" evidence="4">
    <location>
        <begin position="30"/>
        <end position="677"/>
    </location>
</feature>
<proteinExistence type="inferred from homology"/>
<dbReference type="Pfam" id="PF13517">
    <property type="entry name" value="FG-GAP_3"/>
    <property type="match status" value="2"/>
</dbReference>
<dbReference type="RefSeq" id="WP_185003054.1">
    <property type="nucleotide sequence ID" value="NZ_BAAAUI010000002.1"/>
</dbReference>
<dbReference type="PANTHER" id="PTHR24276">
    <property type="entry name" value="POLYSERASE-RELATED"/>
    <property type="match status" value="1"/>
</dbReference>
<dbReference type="Gene3D" id="2.60.40.10">
    <property type="entry name" value="Immunoglobulins"/>
    <property type="match status" value="1"/>
</dbReference>